<dbReference type="Pfam" id="PF01593">
    <property type="entry name" value="Amino_oxidase"/>
    <property type="match status" value="1"/>
</dbReference>
<dbReference type="EMBL" id="RAVZ01000211">
    <property type="protein sequence ID" value="RKG81357.1"/>
    <property type="molecule type" value="Genomic_DNA"/>
</dbReference>
<dbReference type="PANTHER" id="PTHR16128">
    <property type="entry name" value="FAD/NAD(P)-BINDING OXIDOREDUCTASE FAMILY PROTEIN"/>
    <property type="match status" value="1"/>
</dbReference>
<gene>
    <name evidence="2" type="ORF">D7V88_26365</name>
</gene>
<dbReference type="AlphaFoldDB" id="A0A3A8ID01"/>
<dbReference type="OrthoDB" id="5792777at2"/>
<name>A0A3A8ID01_9BACT</name>
<dbReference type="GO" id="GO:0016491">
    <property type="term" value="F:oxidoreductase activity"/>
    <property type="evidence" value="ECO:0007669"/>
    <property type="project" value="InterPro"/>
</dbReference>
<dbReference type="InterPro" id="IPR002937">
    <property type="entry name" value="Amino_oxidase"/>
</dbReference>
<dbReference type="Proteomes" id="UP000268094">
    <property type="component" value="Unassembled WGS sequence"/>
</dbReference>
<comment type="caution">
    <text evidence="2">The sequence shown here is derived from an EMBL/GenBank/DDBJ whole genome shotgun (WGS) entry which is preliminary data.</text>
</comment>
<keyword evidence="3" id="KW-1185">Reference proteome</keyword>
<evidence type="ECO:0000313" key="3">
    <source>
        <dbReference type="Proteomes" id="UP000268094"/>
    </source>
</evidence>
<organism evidence="2 3">
    <name type="scientific">Corallococcus terminator</name>
    <dbReference type="NCBI Taxonomy" id="2316733"/>
    <lineage>
        <taxon>Bacteria</taxon>
        <taxon>Pseudomonadati</taxon>
        <taxon>Myxococcota</taxon>
        <taxon>Myxococcia</taxon>
        <taxon>Myxococcales</taxon>
        <taxon>Cystobacterineae</taxon>
        <taxon>Myxococcaceae</taxon>
        <taxon>Corallococcus</taxon>
    </lineage>
</organism>
<proteinExistence type="predicted"/>
<feature type="domain" description="Amine oxidase" evidence="1">
    <location>
        <begin position="122"/>
        <end position="338"/>
    </location>
</feature>
<dbReference type="Gene3D" id="3.50.50.60">
    <property type="entry name" value="FAD/NAD(P)-binding domain"/>
    <property type="match status" value="1"/>
</dbReference>
<dbReference type="Pfam" id="PF13450">
    <property type="entry name" value="NAD_binding_8"/>
    <property type="match status" value="1"/>
</dbReference>
<evidence type="ECO:0000259" key="1">
    <source>
        <dbReference type="Pfam" id="PF01593"/>
    </source>
</evidence>
<accession>A0A3A8ID01</accession>
<evidence type="ECO:0000313" key="2">
    <source>
        <dbReference type="EMBL" id="RKG81357.1"/>
    </source>
</evidence>
<reference evidence="3" key="1">
    <citation type="submission" date="2018-09" db="EMBL/GenBank/DDBJ databases">
        <authorList>
            <person name="Livingstone P.G."/>
            <person name="Whitworth D.E."/>
        </authorList>
    </citation>
    <scope>NUCLEOTIDE SEQUENCE [LARGE SCALE GENOMIC DNA]</scope>
    <source>
        <strain evidence="3">CA054A</strain>
    </source>
</reference>
<sequence length="345" mass="35919">MPASRVLDDLLPRRGGPLPRVAVIGAGVSGLTLARVLAGAGFPVRVLDKGRGPGGRLSTRRDADGGTFDHGAQYFTARDPLFVAQVEAWVAQGLAAPWQGRIGTLEPGAVTPSAKESVRYVGVPGMNSVAKVLADGLDLRSGVRVERVSRDGKAWRLTSDSGEDLGLAEVVVAAVPAPQAVPLLAGAPALADQAKGARLSPCWAVMARFEAPVALALDGAFVKDSPLSWVAREASKPGRASGERWVLHGSPEYSAAHLEETPEEVAPKLLEAFAQALGTGVRAVEAVAHRWRFSMPSPPLDTRALYDAEAGLGACGDWCAGPRVEGAFLSGVALARRVVEGVRGP</sequence>
<dbReference type="InterPro" id="IPR036188">
    <property type="entry name" value="FAD/NAD-bd_sf"/>
</dbReference>
<dbReference type="Gene3D" id="3.90.660.10">
    <property type="match status" value="1"/>
</dbReference>
<dbReference type="PANTHER" id="PTHR16128:SF5">
    <property type="entry name" value="FAD_NAD(P)-BINDING OXIDOREDUCTASE FAMILY PROTEIN"/>
    <property type="match status" value="1"/>
</dbReference>
<dbReference type="SUPFAM" id="SSF51905">
    <property type="entry name" value="FAD/NAD(P)-binding domain"/>
    <property type="match status" value="1"/>
</dbReference>
<protein>
    <submittedName>
        <fullName evidence="2">FAD-dependent oxidoreductase</fullName>
    </submittedName>
</protein>